<proteinExistence type="predicted"/>
<dbReference type="EMBL" id="QURN01000001">
    <property type="protein sequence ID" value="RFC69619.1"/>
    <property type="molecule type" value="Genomic_DNA"/>
</dbReference>
<accession>A0A371XK88</accession>
<dbReference type="AlphaFoldDB" id="A0A371XK88"/>
<organism evidence="1 2">
    <name type="scientific">Mesorhizobium denitrificans</name>
    <dbReference type="NCBI Taxonomy" id="2294114"/>
    <lineage>
        <taxon>Bacteria</taxon>
        <taxon>Pseudomonadati</taxon>
        <taxon>Pseudomonadota</taxon>
        <taxon>Alphaproteobacteria</taxon>
        <taxon>Hyphomicrobiales</taxon>
        <taxon>Phyllobacteriaceae</taxon>
        <taxon>Mesorhizobium</taxon>
    </lineage>
</organism>
<dbReference type="Proteomes" id="UP000262379">
    <property type="component" value="Unassembled WGS sequence"/>
</dbReference>
<reference evidence="2" key="1">
    <citation type="submission" date="2018-08" db="EMBL/GenBank/DDBJ databases">
        <authorList>
            <person name="Im W.T."/>
        </authorList>
    </citation>
    <scope>NUCLEOTIDE SEQUENCE [LARGE SCALE GENOMIC DNA]</scope>
    <source>
        <strain evidence="2">LA-28</strain>
    </source>
</reference>
<gene>
    <name evidence="1" type="ORF">DY251_02535</name>
</gene>
<keyword evidence="2" id="KW-1185">Reference proteome</keyword>
<protein>
    <submittedName>
        <fullName evidence="1">Uncharacterized protein</fullName>
    </submittedName>
</protein>
<comment type="caution">
    <text evidence="1">The sequence shown here is derived from an EMBL/GenBank/DDBJ whole genome shotgun (WGS) entry which is preliminary data.</text>
</comment>
<dbReference type="RefSeq" id="WP_116622241.1">
    <property type="nucleotide sequence ID" value="NZ_QURN01000001.1"/>
</dbReference>
<evidence type="ECO:0000313" key="2">
    <source>
        <dbReference type="Proteomes" id="UP000262379"/>
    </source>
</evidence>
<sequence>MPVRNAANDNAKPVPLHIALAVIDTFECIWRVLYSGRRGSIANFDSYRDRRAIQRMREKTYRSGL</sequence>
<name>A0A371XK88_9HYPH</name>
<evidence type="ECO:0000313" key="1">
    <source>
        <dbReference type="EMBL" id="RFC69619.1"/>
    </source>
</evidence>